<reference evidence="2 4" key="1">
    <citation type="submission" date="2015-03" db="EMBL/GenBank/DDBJ databases">
        <authorList>
            <person name="Murphy D."/>
        </authorList>
    </citation>
    <scope>NUCLEOTIDE SEQUENCE [LARGE SCALE GENOMIC DNA]</scope>
    <source>
        <strain evidence="2 4">IP06005</strain>
    </source>
</reference>
<organism evidence="2 4">
    <name type="scientific">Yersinia aldovae</name>
    <dbReference type="NCBI Taxonomy" id="29483"/>
    <lineage>
        <taxon>Bacteria</taxon>
        <taxon>Pseudomonadati</taxon>
        <taxon>Pseudomonadota</taxon>
        <taxon>Gammaproteobacteria</taxon>
        <taxon>Enterobacterales</taxon>
        <taxon>Yersiniaceae</taxon>
        <taxon>Yersinia</taxon>
    </lineage>
</organism>
<evidence type="ECO:0000313" key="4">
    <source>
        <dbReference type="Proteomes" id="UP000041595"/>
    </source>
</evidence>
<reference evidence="1 3" key="2">
    <citation type="submission" date="2015-03" db="EMBL/GenBank/DDBJ databases">
        <authorList>
            <consortium name="Pathogen Informatics"/>
            <person name="Murphy D."/>
        </authorList>
    </citation>
    <scope>NUCLEOTIDE SEQUENCE [LARGE SCALE GENOMIC DNA]</scope>
    <source>
        <strain evidence="1 3">IP08791</strain>
    </source>
</reference>
<keyword evidence="3" id="KW-1185">Reference proteome</keyword>
<dbReference type="STRING" id="1453495.AT01_2367"/>
<dbReference type="eggNOG" id="ENOG5034903">
    <property type="taxonomic scope" value="Bacteria"/>
</dbReference>
<dbReference type="RefSeq" id="WP_197082839.1">
    <property type="nucleotide sequence ID" value="NZ_CQEH01000017.1"/>
</dbReference>
<dbReference type="EMBL" id="CQEJ01000021">
    <property type="protein sequence ID" value="CNL52109.1"/>
    <property type="molecule type" value="Genomic_DNA"/>
</dbReference>
<dbReference type="Proteomes" id="UP000038647">
    <property type="component" value="Unassembled WGS sequence"/>
</dbReference>
<proteinExistence type="predicted"/>
<evidence type="ECO:0000313" key="3">
    <source>
        <dbReference type="Proteomes" id="UP000038647"/>
    </source>
</evidence>
<sequence>MNVRERINFYNSLATSSPVIDQKNKVPDKRPEARFRLSEGIIKICGKYNFKPIMRNNNEDTNINTAAKKIQSYFRDHLEKLENMDSEGLRNKKGFIKTTYHGNKVDFHNIQFYHHKEHRSVHMPNKICDGTEKGSFKKLTRKDDLFVALEPTEKDDLFATTNNFKDIKGAHRVKPGLAVSTTLIIARNAGMCVFDYIQDEKKDPIPISAFENAANDLKILHKINTYLRDIKPENTAYDGKNINFIDVDDRVSDNARGKDPKVKFTLHGAPKIFTSAYITNNLKDKIYNNGFRLSNNENIVNYLKSADEYAFLLTIIATTTTSDVLRDNIINSVDTDISTDSSSSAGMSYSENRDELTTWVNKHVKPEHKSKVDLLLSAPDKHAELKNKVYLSDILLFSGKNNHTIKIKGNYFE</sequence>
<protein>
    <submittedName>
        <fullName evidence="2">Uncharacterized protein</fullName>
    </submittedName>
</protein>
<name>A0A0T9ULV0_YERAL</name>
<evidence type="ECO:0000313" key="2">
    <source>
        <dbReference type="EMBL" id="CNL52109.1"/>
    </source>
</evidence>
<evidence type="ECO:0000313" key="1">
    <source>
        <dbReference type="EMBL" id="CNL46014.1"/>
    </source>
</evidence>
<dbReference type="Proteomes" id="UP000041595">
    <property type="component" value="Unassembled WGS sequence"/>
</dbReference>
<dbReference type="EMBL" id="CQEH01000017">
    <property type="protein sequence ID" value="CNL46014.1"/>
    <property type="molecule type" value="Genomic_DNA"/>
</dbReference>
<gene>
    <name evidence="2" type="ORF">ERS137965_03275</name>
    <name evidence="1" type="ORF">ERS137966_03297</name>
</gene>
<dbReference type="AlphaFoldDB" id="A0A0T9ULV0"/>
<accession>A0A0T9ULV0</accession>